<protein>
    <submittedName>
        <fullName evidence="1">Uncharacterized protein</fullName>
    </submittedName>
</protein>
<name>A0A426YCV8_ENSVE</name>
<sequence length="83" mass="9159">MLSELPPYRPIIGPMPKLDLGFIFSATLDNLPASLSLLLANSLAPSWQALDSPGKLQMHSWLVLNCIARVGKPQRKHHMRSGN</sequence>
<accession>A0A426YCV8</accession>
<dbReference type="Proteomes" id="UP000287651">
    <property type="component" value="Unassembled WGS sequence"/>
</dbReference>
<proteinExistence type="predicted"/>
<reference evidence="1 2" key="1">
    <citation type="journal article" date="2014" name="Agronomy (Basel)">
        <title>A Draft Genome Sequence for Ensete ventricosum, the Drought-Tolerant Tree Against Hunger.</title>
        <authorList>
            <person name="Harrison J."/>
            <person name="Moore K.A."/>
            <person name="Paszkiewicz K."/>
            <person name="Jones T."/>
            <person name="Grant M."/>
            <person name="Ambacheew D."/>
            <person name="Muzemil S."/>
            <person name="Studholme D.J."/>
        </authorList>
    </citation>
    <scope>NUCLEOTIDE SEQUENCE [LARGE SCALE GENOMIC DNA]</scope>
</reference>
<evidence type="ECO:0000313" key="1">
    <source>
        <dbReference type="EMBL" id="RRT49558.1"/>
    </source>
</evidence>
<dbReference type="EMBL" id="AMZH03013270">
    <property type="protein sequence ID" value="RRT49558.1"/>
    <property type="molecule type" value="Genomic_DNA"/>
</dbReference>
<gene>
    <name evidence="1" type="ORF">B296_00040813</name>
</gene>
<evidence type="ECO:0000313" key="2">
    <source>
        <dbReference type="Proteomes" id="UP000287651"/>
    </source>
</evidence>
<comment type="caution">
    <text evidence="1">The sequence shown here is derived from an EMBL/GenBank/DDBJ whole genome shotgun (WGS) entry which is preliminary data.</text>
</comment>
<organism evidence="1 2">
    <name type="scientific">Ensete ventricosum</name>
    <name type="common">Abyssinian banana</name>
    <name type="synonym">Musa ensete</name>
    <dbReference type="NCBI Taxonomy" id="4639"/>
    <lineage>
        <taxon>Eukaryota</taxon>
        <taxon>Viridiplantae</taxon>
        <taxon>Streptophyta</taxon>
        <taxon>Embryophyta</taxon>
        <taxon>Tracheophyta</taxon>
        <taxon>Spermatophyta</taxon>
        <taxon>Magnoliopsida</taxon>
        <taxon>Liliopsida</taxon>
        <taxon>Zingiberales</taxon>
        <taxon>Musaceae</taxon>
        <taxon>Ensete</taxon>
    </lineage>
</organism>
<dbReference type="AlphaFoldDB" id="A0A426YCV8"/>